<dbReference type="EMBL" id="CM055092">
    <property type="protein sequence ID" value="KAJ7567733.1"/>
    <property type="molecule type" value="Genomic_DNA"/>
</dbReference>
<sequence>MKASHNCLNEHIQAVGVFVICLCDQIVLFLLTLECKIFQHCTSFHAVSSPTMMNASLRQHARTLQLLPILPTASYIPFNCSNDKWANRNSVSGTDRASGRTGDNGKVVSFLNQIKSCTDISKGSCFLDARLLGFGICSANIPRVQCCSSFAALGDRNLKLLSGSVCYSTQPLHVDHEEKDGAAAVAARGWQIAEESVSDWRGHAAAIARSLQLIKARLRWKEVLSQLQKLEMELERPDLWQDPQRATTCSQECGSLSAKVEEIKGIERQLLEHVGMAELAREENDTQIEIETTRALATLRKIAKETELEALLSGEHDSCSCFLEVQAGAGGTESMDWAAMVFRMYKMWALRRNFEVTVIDEMSGEEAGIKVTTSK</sequence>
<name>A0ACC2EMM1_DIPCM</name>
<organism evidence="1 2">
    <name type="scientific">Diphasiastrum complanatum</name>
    <name type="common">Issler's clubmoss</name>
    <name type="synonym">Lycopodium complanatum</name>
    <dbReference type="NCBI Taxonomy" id="34168"/>
    <lineage>
        <taxon>Eukaryota</taxon>
        <taxon>Viridiplantae</taxon>
        <taxon>Streptophyta</taxon>
        <taxon>Embryophyta</taxon>
        <taxon>Tracheophyta</taxon>
        <taxon>Lycopodiopsida</taxon>
        <taxon>Lycopodiales</taxon>
        <taxon>Lycopodiaceae</taxon>
        <taxon>Lycopodioideae</taxon>
        <taxon>Diphasiastrum</taxon>
    </lineage>
</organism>
<comment type="caution">
    <text evidence="1">The sequence shown here is derived from an EMBL/GenBank/DDBJ whole genome shotgun (WGS) entry which is preliminary data.</text>
</comment>
<gene>
    <name evidence="1" type="ORF">O6H91_01G004300</name>
</gene>
<evidence type="ECO:0000313" key="2">
    <source>
        <dbReference type="Proteomes" id="UP001162992"/>
    </source>
</evidence>
<dbReference type="Proteomes" id="UP001162992">
    <property type="component" value="Chromosome 1"/>
</dbReference>
<accession>A0ACC2EMM1</accession>
<keyword evidence="2" id="KW-1185">Reference proteome</keyword>
<reference evidence="2" key="1">
    <citation type="journal article" date="2024" name="Proc. Natl. Acad. Sci. U.S.A.">
        <title>Extraordinary preservation of gene collinearity over three hundred million years revealed in homosporous lycophytes.</title>
        <authorList>
            <person name="Li C."/>
            <person name="Wickell D."/>
            <person name="Kuo L.Y."/>
            <person name="Chen X."/>
            <person name="Nie B."/>
            <person name="Liao X."/>
            <person name="Peng D."/>
            <person name="Ji J."/>
            <person name="Jenkins J."/>
            <person name="Williams M."/>
            <person name="Shu S."/>
            <person name="Plott C."/>
            <person name="Barry K."/>
            <person name="Rajasekar S."/>
            <person name="Grimwood J."/>
            <person name="Han X."/>
            <person name="Sun S."/>
            <person name="Hou Z."/>
            <person name="He W."/>
            <person name="Dai G."/>
            <person name="Sun C."/>
            <person name="Schmutz J."/>
            <person name="Leebens-Mack J.H."/>
            <person name="Li F.W."/>
            <person name="Wang L."/>
        </authorList>
    </citation>
    <scope>NUCLEOTIDE SEQUENCE [LARGE SCALE GENOMIC DNA]</scope>
    <source>
        <strain evidence="2">cv. PW_Plant_1</strain>
    </source>
</reference>
<proteinExistence type="predicted"/>
<evidence type="ECO:0000313" key="1">
    <source>
        <dbReference type="EMBL" id="KAJ7567733.1"/>
    </source>
</evidence>
<protein>
    <submittedName>
        <fullName evidence="1">Uncharacterized protein</fullName>
    </submittedName>
</protein>